<organism evidence="17 18">
    <name type="scientific">Pedobacter psychrophilus</name>
    <dbReference type="NCBI Taxonomy" id="1826909"/>
    <lineage>
        <taxon>Bacteria</taxon>
        <taxon>Pseudomonadati</taxon>
        <taxon>Bacteroidota</taxon>
        <taxon>Sphingobacteriia</taxon>
        <taxon>Sphingobacteriales</taxon>
        <taxon>Sphingobacteriaceae</taxon>
        <taxon>Pedobacter</taxon>
    </lineage>
</organism>
<dbReference type="SUPFAM" id="SSF55874">
    <property type="entry name" value="ATPase domain of HSP90 chaperone/DNA topoisomerase II/histidine kinase"/>
    <property type="match status" value="1"/>
</dbReference>
<dbReference type="PROSITE" id="PS50885">
    <property type="entry name" value="HAMP"/>
    <property type="match status" value="1"/>
</dbReference>
<dbReference type="SMART" id="SM00387">
    <property type="entry name" value="HATPase_c"/>
    <property type="match status" value="1"/>
</dbReference>
<keyword evidence="13 14" id="KW-0472">Membrane</keyword>
<dbReference type="SUPFAM" id="SSF158472">
    <property type="entry name" value="HAMP domain-like"/>
    <property type="match status" value="1"/>
</dbReference>
<feature type="transmembrane region" description="Helical" evidence="14">
    <location>
        <begin position="7"/>
        <end position="29"/>
    </location>
</feature>
<comment type="subcellular location">
    <subcellularLocation>
        <location evidence="2">Cell membrane</location>
        <topology evidence="2">Multi-pass membrane protein</topology>
    </subcellularLocation>
</comment>
<dbReference type="InterPro" id="IPR005467">
    <property type="entry name" value="His_kinase_dom"/>
</dbReference>
<evidence type="ECO:0000256" key="8">
    <source>
        <dbReference type="ARBA" id="ARBA00022741"/>
    </source>
</evidence>
<dbReference type="PANTHER" id="PTHR45528:SF1">
    <property type="entry name" value="SENSOR HISTIDINE KINASE CPXA"/>
    <property type="match status" value="1"/>
</dbReference>
<dbReference type="Proteomes" id="UP000078459">
    <property type="component" value="Unassembled WGS sequence"/>
</dbReference>
<dbReference type="InterPro" id="IPR004358">
    <property type="entry name" value="Sig_transdc_His_kin-like_C"/>
</dbReference>
<dbReference type="SUPFAM" id="SSF47384">
    <property type="entry name" value="Homodimeric domain of signal transducing histidine kinase"/>
    <property type="match status" value="1"/>
</dbReference>
<dbReference type="PANTHER" id="PTHR45528">
    <property type="entry name" value="SENSOR HISTIDINE KINASE CPXA"/>
    <property type="match status" value="1"/>
</dbReference>
<dbReference type="InterPro" id="IPR003661">
    <property type="entry name" value="HisK_dim/P_dom"/>
</dbReference>
<dbReference type="GO" id="GO:0005524">
    <property type="term" value="F:ATP binding"/>
    <property type="evidence" value="ECO:0007669"/>
    <property type="project" value="UniProtKB-KW"/>
</dbReference>
<proteinExistence type="predicted"/>
<dbReference type="CDD" id="cd00082">
    <property type="entry name" value="HisKA"/>
    <property type="match status" value="1"/>
</dbReference>
<accession>A0A179DES1</accession>
<keyword evidence="7 14" id="KW-0812">Transmembrane</keyword>
<dbReference type="InterPro" id="IPR050398">
    <property type="entry name" value="HssS/ArlS-like"/>
</dbReference>
<dbReference type="GO" id="GO:0000155">
    <property type="term" value="F:phosphorelay sensor kinase activity"/>
    <property type="evidence" value="ECO:0007669"/>
    <property type="project" value="InterPro"/>
</dbReference>
<evidence type="ECO:0000313" key="17">
    <source>
        <dbReference type="EMBL" id="OAQ39200.1"/>
    </source>
</evidence>
<evidence type="ECO:0000256" key="3">
    <source>
        <dbReference type="ARBA" id="ARBA00012438"/>
    </source>
</evidence>
<evidence type="ECO:0000256" key="1">
    <source>
        <dbReference type="ARBA" id="ARBA00000085"/>
    </source>
</evidence>
<dbReference type="EC" id="2.7.13.3" evidence="3"/>
<dbReference type="InterPro" id="IPR036097">
    <property type="entry name" value="HisK_dim/P_sf"/>
</dbReference>
<evidence type="ECO:0000313" key="18">
    <source>
        <dbReference type="Proteomes" id="UP000078459"/>
    </source>
</evidence>
<dbReference type="InterPro" id="IPR003594">
    <property type="entry name" value="HATPase_dom"/>
</dbReference>
<keyword evidence="18" id="KW-1185">Reference proteome</keyword>
<sequence>MKIQTKISLLFICLSAGILILFNIFILYFEYQFNFRDFYDRLETRVNLSAQIKLNDDPKNTVYAEIRKEYLEKLEEEREFIVAENAAGKFINPNLRPKFIEEIESIGYSRFRKDNEFFYGKIFTEKGKRFLIAYSALNPYGLKEIDELQKILLFGFIGSILISFFVGKKFSQYTFAPFRDITQKVNSITSNNLHLRLEEPEGKDEIAELSLTFNNMLNRLEAAFETQNNFVSNASHELRTPLTIINSEIEHVLLKSDVNETNLKSLNLIHSETEKLIQIINSLLLLAQSGFNGKKQNWLEIRIDELILVAIESVKKVNDKANINIDFLMLPEDEKRLIVLGNHNLLRLAISNIISNACKYSQNKLVVVKLGFTDQNITISVIDKGIGIPNNEVQRIFEPFYRASNTEDFSGHGVGLPLTLNIIRLHRGSIGILSQENEGTQINVMLPIQQLN</sequence>
<evidence type="ECO:0000256" key="6">
    <source>
        <dbReference type="ARBA" id="ARBA00022679"/>
    </source>
</evidence>
<keyword evidence="4" id="KW-1003">Cell membrane</keyword>
<keyword evidence="9 17" id="KW-0418">Kinase</keyword>
<evidence type="ECO:0000259" key="15">
    <source>
        <dbReference type="PROSITE" id="PS50109"/>
    </source>
</evidence>
<reference evidence="17 18" key="1">
    <citation type="submission" date="2016-04" db="EMBL/GenBank/DDBJ databases">
        <authorList>
            <person name="Evans L.H."/>
            <person name="Alamgir A."/>
            <person name="Owens N."/>
            <person name="Weber N.D."/>
            <person name="Virtaneva K."/>
            <person name="Barbian K."/>
            <person name="Babar A."/>
            <person name="Rosenke K."/>
        </authorList>
    </citation>
    <scope>NUCLEOTIDE SEQUENCE [LARGE SCALE GENOMIC DNA]</scope>
    <source>
        <strain evidence="17 18">CCM 8644</strain>
    </source>
</reference>
<keyword evidence="11 14" id="KW-1133">Transmembrane helix</keyword>
<evidence type="ECO:0000256" key="2">
    <source>
        <dbReference type="ARBA" id="ARBA00004651"/>
    </source>
</evidence>
<dbReference type="InterPro" id="IPR003660">
    <property type="entry name" value="HAMP_dom"/>
</dbReference>
<keyword evidence="12" id="KW-0902">Two-component regulatory system</keyword>
<gene>
    <name evidence="17" type="ORF">A5893_11070</name>
</gene>
<keyword evidence="10" id="KW-0067">ATP-binding</keyword>
<dbReference type="Gene3D" id="1.10.287.130">
    <property type="match status" value="1"/>
</dbReference>
<dbReference type="SMART" id="SM00388">
    <property type="entry name" value="HisKA"/>
    <property type="match status" value="1"/>
</dbReference>
<reference evidence="17 18" key="2">
    <citation type="submission" date="2016-06" db="EMBL/GenBank/DDBJ databases">
        <title>Pedobacter psychrophilus sp. nov., isolated from Antarctic fragmentary rock.</title>
        <authorList>
            <person name="Svec P."/>
        </authorList>
    </citation>
    <scope>NUCLEOTIDE SEQUENCE [LARGE SCALE GENOMIC DNA]</scope>
    <source>
        <strain evidence="17 18">CCM 8644</strain>
    </source>
</reference>
<dbReference type="Pfam" id="PF02518">
    <property type="entry name" value="HATPase_c"/>
    <property type="match status" value="1"/>
</dbReference>
<evidence type="ECO:0000256" key="7">
    <source>
        <dbReference type="ARBA" id="ARBA00022692"/>
    </source>
</evidence>
<dbReference type="CDD" id="cd00075">
    <property type="entry name" value="HATPase"/>
    <property type="match status" value="1"/>
</dbReference>
<dbReference type="SMART" id="SM00304">
    <property type="entry name" value="HAMP"/>
    <property type="match status" value="1"/>
</dbReference>
<dbReference type="STRING" id="1826909.A5893_11070"/>
<dbReference type="InterPro" id="IPR036890">
    <property type="entry name" value="HATPase_C_sf"/>
</dbReference>
<name>A0A179DES1_9SPHI</name>
<evidence type="ECO:0000256" key="13">
    <source>
        <dbReference type="ARBA" id="ARBA00023136"/>
    </source>
</evidence>
<dbReference type="OrthoDB" id="594725at2"/>
<evidence type="ECO:0000256" key="9">
    <source>
        <dbReference type="ARBA" id="ARBA00022777"/>
    </source>
</evidence>
<dbReference type="EMBL" id="LWHJ01000028">
    <property type="protein sequence ID" value="OAQ39200.1"/>
    <property type="molecule type" value="Genomic_DNA"/>
</dbReference>
<dbReference type="PRINTS" id="PR00344">
    <property type="entry name" value="BCTRLSENSOR"/>
</dbReference>
<dbReference type="Gene3D" id="6.10.340.10">
    <property type="match status" value="1"/>
</dbReference>
<feature type="domain" description="Histidine kinase" evidence="15">
    <location>
        <begin position="233"/>
        <end position="450"/>
    </location>
</feature>
<dbReference type="GO" id="GO:0005886">
    <property type="term" value="C:plasma membrane"/>
    <property type="evidence" value="ECO:0007669"/>
    <property type="project" value="UniProtKB-SubCell"/>
</dbReference>
<dbReference type="AlphaFoldDB" id="A0A179DES1"/>
<dbReference type="Gene3D" id="3.30.565.10">
    <property type="entry name" value="Histidine kinase-like ATPase, C-terminal domain"/>
    <property type="match status" value="1"/>
</dbReference>
<keyword evidence="6" id="KW-0808">Transferase</keyword>
<dbReference type="Pfam" id="PF00672">
    <property type="entry name" value="HAMP"/>
    <property type="match status" value="1"/>
</dbReference>
<feature type="domain" description="HAMP" evidence="16">
    <location>
        <begin position="172"/>
        <end position="225"/>
    </location>
</feature>
<dbReference type="CDD" id="cd06225">
    <property type="entry name" value="HAMP"/>
    <property type="match status" value="1"/>
</dbReference>
<keyword evidence="8" id="KW-0547">Nucleotide-binding</keyword>
<evidence type="ECO:0000256" key="10">
    <source>
        <dbReference type="ARBA" id="ARBA00022840"/>
    </source>
</evidence>
<evidence type="ECO:0000256" key="4">
    <source>
        <dbReference type="ARBA" id="ARBA00022475"/>
    </source>
</evidence>
<dbReference type="PROSITE" id="PS50109">
    <property type="entry name" value="HIS_KIN"/>
    <property type="match status" value="1"/>
</dbReference>
<evidence type="ECO:0000259" key="16">
    <source>
        <dbReference type="PROSITE" id="PS50885"/>
    </source>
</evidence>
<dbReference type="RefSeq" id="WP_068822725.1">
    <property type="nucleotide sequence ID" value="NZ_LWHJ01000028.1"/>
</dbReference>
<evidence type="ECO:0000256" key="5">
    <source>
        <dbReference type="ARBA" id="ARBA00022553"/>
    </source>
</evidence>
<comment type="caution">
    <text evidence="17">The sequence shown here is derived from an EMBL/GenBank/DDBJ whole genome shotgun (WGS) entry which is preliminary data.</text>
</comment>
<evidence type="ECO:0000256" key="14">
    <source>
        <dbReference type="SAM" id="Phobius"/>
    </source>
</evidence>
<comment type="catalytic activity">
    <reaction evidence="1">
        <text>ATP + protein L-histidine = ADP + protein N-phospho-L-histidine.</text>
        <dbReference type="EC" id="2.7.13.3"/>
    </reaction>
</comment>
<protein>
    <recommendedName>
        <fullName evidence="3">histidine kinase</fullName>
        <ecNumber evidence="3">2.7.13.3</ecNumber>
    </recommendedName>
</protein>
<dbReference type="Pfam" id="PF00512">
    <property type="entry name" value="HisKA"/>
    <property type="match status" value="1"/>
</dbReference>
<evidence type="ECO:0000256" key="11">
    <source>
        <dbReference type="ARBA" id="ARBA00022989"/>
    </source>
</evidence>
<evidence type="ECO:0000256" key="12">
    <source>
        <dbReference type="ARBA" id="ARBA00023012"/>
    </source>
</evidence>
<keyword evidence="5" id="KW-0597">Phosphoprotein</keyword>